<evidence type="ECO:0000313" key="3">
    <source>
        <dbReference type="Proteomes" id="UP000559256"/>
    </source>
</evidence>
<dbReference type="Gene3D" id="3.40.50.150">
    <property type="entry name" value="Vaccinia Virus protein VP39"/>
    <property type="match status" value="1"/>
</dbReference>
<dbReference type="OrthoDB" id="433955at2759"/>
<feature type="compositionally biased region" description="Low complexity" evidence="1">
    <location>
        <begin position="109"/>
        <end position="131"/>
    </location>
</feature>
<feature type="compositionally biased region" description="Low complexity" evidence="1">
    <location>
        <begin position="176"/>
        <end position="190"/>
    </location>
</feature>
<dbReference type="EMBL" id="JAACJM010000086">
    <property type="protein sequence ID" value="KAF5348376.1"/>
    <property type="molecule type" value="Genomic_DNA"/>
</dbReference>
<feature type="compositionally biased region" description="Gly residues" evidence="1">
    <location>
        <begin position="1"/>
        <end position="12"/>
    </location>
</feature>
<evidence type="ECO:0000313" key="2">
    <source>
        <dbReference type="EMBL" id="KAF5348376.1"/>
    </source>
</evidence>
<feature type="region of interest" description="Disordered" evidence="1">
    <location>
        <begin position="1"/>
        <end position="23"/>
    </location>
</feature>
<proteinExistence type="predicted"/>
<accession>A0A8H5CWG3</accession>
<feature type="compositionally biased region" description="Gly residues" evidence="1">
    <location>
        <begin position="327"/>
        <end position="337"/>
    </location>
</feature>
<feature type="region of interest" description="Disordered" evidence="1">
    <location>
        <begin position="327"/>
        <end position="347"/>
    </location>
</feature>
<gene>
    <name evidence="2" type="ORF">D9758_010951</name>
</gene>
<feature type="region of interest" description="Disordered" evidence="1">
    <location>
        <begin position="106"/>
        <end position="136"/>
    </location>
</feature>
<protein>
    <submittedName>
        <fullName evidence="2">Uncharacterized protein</fullName>
    </submittedName>
</protein>
<feature type="compositionally biased region" description="Acidic residues" evidence="1">
    <location>
        <begin position="338"/>
        <end position="347"/>
    </location>
</feature>
<comment type="caution">
    <text evidence="2">The sequence shown here is derived from an EMBL/GenBank/DDBJ whole genome shotgun (WGS) entry which is preliminary data.</text>
</comment>
<feature type="region of interest" description="Disordered" evidence="1">
    <location>
        <begin position="166"/>
        <end position="210"/>
    </location>
</feature>
<dbReference type="InterPro" id="IPR029063">
    <property type="entry name" value="SAM-dependent_MTases_sf"/>
</dbReference>
<keyword evidence="3" id="KW-1185">Reference proteome</keyword>
<dbReference type="AlphaFoldDB" id="A0A8H5CWG3"/>
<reference evidence="2 3" key="1">
    <citation type="journal article" date="2020" name="ISME J.">
        <title>Uncovering the hidden diversity of litter-decomposition mechanisms in mushroom-forming fungi.</title>
        <authorList>
            <person name="Floudas D."/>
            <person name="Bentzer J."/>
            <person name="Ahren D."/>
            <person name="Johansson T."/>
            <person name="Persson P."/>
            <person name="Tunlid A."/>
        </authorList>
    </citation>
    <scope>NUCLEOTIDE SEQUENCE [LARGE SCALE GENOMIC DNA]</scope>
    <source>
        <strain evidence="2 3">CBS 291.85</strain>
    </source>
</reference>
<evidence type="ECO:0000256" key="1">
    <source>
        <dbReference type="SAM" id="MobiDB-lite"/>
    </source>
</evidence>
<dbReference type="Proteomes" id="UP000559256">
    <property type="component" value="Unassembled WGS sequence"/>
</dbReference>
<organism evidence="2 3">
    <name type="scientific">Tetrapyrgos nigripes</name>
    <dbReference type="NCBI Taxonomy" id="182062"/>
    <lineage>
        <taxon>Eukaryota</taxon>
        <taxon>Fungi</taxon>
        <taxon>Dikarya</taxon>
        <taxon>Basidiomycota</taxon>
        <taxon>Agaricomycotina</taxon>
        <taxon>Agaricomycetes</taxon>
        <taxon>Agaricomycetidae</taxon>
        <taxon>Agaricales</taxon>
        <taxon>Marasmiineae</taxon>
        <taxon>Marasmiaceae</taxon>
        <taxon>Tetrapyrgos</taxon>
    </lineage>
</organism>
<sequence>MGGVEGGFGNRDGFGDVDGEGGVSEGRDAREFNILELGAGTGLVSITAGKVAEVLLGVSTSTGMDTSVDSSDGCVVGVDENGHTVNIVATDYFPAVLDNLKENLERNFPSPSSSPSAPSSSISESSSPSSRPRLKSRVQVMAHPLDWSTFSTDSCTASCTTNTNTISFSSPPSVASTPSLHESSSSSPWSGGEDVEETEPNPNPKSKPERVLKVGYGLTPAPAPAFHLIIPLRKTFALESESVELVFRWALGSRDGDGKGVGRNCNCGEGAGAGAGLDVGVSDTKGDDTHNTQNRKDLESGLDPGKNLELVIYSKQIILVLASGSSRGTGTGTGGEAGEAEAEEDGPESVEYAYYVIGWGVASSGPFLDMSSITSPAQSEG</sequence>
<name>A0A8H5CWG3_9AGAR</name>